<dbReference type="AlphaFoldDB" id="A0AAD7BLS9"/>
<keyword evidence="3" id="KW-1185">Reference proteome</keyword>
<dbReference type="Proteomes" id="UP001221142">
    <property type="component" value="Unassembled WGS sequence"/>
</dbReference>
<feature type="compositionally biased region" description="Polar residues" evidence="1">
    <location>
        <begin position="146"/>
        <end position="173"/>
    </location>
</feature>
<name>A0AAD7BLS9_9AGAR</name>
<evidence type="ECO:0000313" key="3">
    <source>
        <dbReference type="Proteomes" id="UP001221142"/>
    </source>
</evidence>
<comment type="caution">
    <text evidence="2">The sequence shown here is derived from an EMBL/GenBank/DDBJ whole genome shotgun (WGS) entry which is preliminary data.</text>
</comment>
<feature type="region of interest" description="Disordered" evidence="1">
    <location>
        <begin position="141"/>
        <end position="173"/>
    </location>
</feature>
<proteinExistence type="predicted"/>
<evidence type="ECO:0000313" key="2">
    <source>
        <dbReference type="EMBL" id="KAJ7624660.1"/>
    </source>
</evidence>
<feature type="compositionally biased region" description="Basic and acidic residues" evidence="1">
    <location>
        <begin position="67"/>
        <end position="79"/>
    </location>
</feature>
<reference evidence="2" key="1">
    <citation type="submission" date="2023-03" db="EMBL/GenBank/DDBJ databases">
        <title>Massive genome expansion in bonnet fungi (Mycena s.s.) driven by repeated elements and novel gene families across ecological guilds.</title>
        <authorList>
            <consortium name="Lawrence Berkeley National Laboratory"/>
            <person name="Harder C.B."/>
            <person name="Miyauchi S."/>
            <person name="Viragh M."/>
            <person name="Kuo A."/>
            <person name="Thoen E."/>
            <person name="Andreopoulos B."/>
            <person name="Lu D."/>
            <person name="Skrede I."/>
            <person name="Drula E."/>
            <person name="Henrissat B."/>
            <person name="Morin E."/>
            <person name="Kohler A."/>
            <person name="Barry K."/>
            <person name="LaButti K."/>
            <person name="Morin E."/>
            <person name="Salamov A."/>
            <person name="Lipzen A."/>
            <person name="Mereny Z."/>
            <person name="Hegedus B."/>
            <person name="Baldrian P."/>
            <person name="Stursova M."/>
            <person name="Weitz H."/>
            <person name="Taylor A."/>
            <person name="Grigoriev I.V."/>
            <person name="Nagy L.G."/>
            <person name="Martin F."/>
            <person name="Kauserud H."/>
        </authorList>
    </citation>
    <scope>NUCLEOTIDE SEQUENCE</scope>
    <source>
        <strain evidence="2">9284</strain>
    </source>
</reference>
<dbReference type="EMBL" id="JARKIF010000013">
    <property type="protein sequence ID" value="KAJ7624660.1"/>
    <property type="molecule type" value="Genomic_DNA"/>
</dbReference>
<feature type="region of interest" description="Disordered" evidence="1">
    <location>
        <begin position="29"/>
        <end position="79"/>
    </location>
</feature>
<organism evidence="2 3">
    <name type="scientific">Roridomyces roridus</name>
    <dbReference type="NCBI Taxonomy" id="1738132"/>
    <lineage>
        <taxon>Eukaryota</taxon>
        <taxon>Fungi</taxon>
        <taxon>Dikarya</taxon>
        <taxon>Basidiomycota</taxon>
        <taxon>Agaricomycotina</taxon>
        <taxon>Agaricomycetes</taxon>
        <taxon>Agaricomycetidae</taxon>
        <taxon>Agaricales</taxon>
        <taxon>Marasmiineae</taxon>
        <taxon>Mycenaceae</taxon>
        <taxon>Roridomyces</taxon>
    </lineage>
</organism>
<accession>A0AAD7BLS9</accession>
<protein>
    <submittedName>
        <fullName evidence="2">Uncharacterized protein</fullName>
    </submittedName>
</protein>
<evidence type="ECO:0000256" key="1">
    <source>
        <dbReference type="SAM" id="MobiDB-lite"/>
    </source>
</evidence>
<sequence length="293" mass="32164">MPILWLYKRSAGLIPPSTKHTTMSLMTHILPSPTTTSKPTSHRRPLRERRGFTLSLSQDGESATVEADAKGDGSTRPDRHLASRLAHEGIYAQQNTPNMERLWWGQASWHFVLCAKVALGRKLGGSWSVVGHFVENPQASIYGAPSTPNDTAKQTPNRSLNSLNTPGTALPISNESSTELSKAVMVKCVRPENVCLDTESNSRTRTKAVGTRNPGGEVMTSSIGLRCSITYQDHVDVVDFLIGEECQHSFENMLPAGDSTYAFELDIRQVVVGSFHLETFREITAKQTGRAQS</sequence>
<gene>
    <name evidence="2" type="ORF">FB45DRAFT_1086504</name>
</gene>